<proteinExistence type="predicted"/>
<organism evidence="2 3">
    <name type="scientific">Streptomyces adustus</name>
    <dbReference type="NCBI Taxonomy" id="1609272"/>
    <lineage>
        <taxon>Bacteria</taxon>
        <taxon>Bacillati</taxon>
        <taxon>Actinomycetota</taxon>
        <taxon>Actinomycetes</taxon>
        <taxon>Kitasatosporales</taxon>
        <taxon>Streptomycetaceae</taxon>
        <taxon>Streptomyces</taxon>
    </lineage>
</organism>
<dbReference type="AlphaFoldDB" id="A0A5N8V9D0"/>
<dbReference type="RefSeq" id="WP_152886778.1">
    <property type="nucleotide sequence ID" value="NZ_VJZD01000034.1"/>
</dbReference>
<accession>A0A5N8V9D0</accession>
<name>A0A5N8V9D0_9ACTN</name>
<evidence type="ECO:0000256" key="1">
    <source>
        <dbReference type="SAM" id="MobiDB-lite"/>
    </source>
</evidence>
<gene>
    <name evidence="2" type="ORF">FNH09_11450</name>
</gene>
<comment type="caution">
    <text evidence="2">The sequence shown here is derived from an EMBL/GenBank/DDBJ whole genome shotgun (WGS) entry which is preliminary data.</text>
</comment>
<feature type="compositionally biased region" description="Low complexity" evidence="1">
    <location>
        <begin position="33"/>
        <end position="45"/>
    </location>
</feature>
<keyword evidence="3" id="KW-1185">Reference proteome</keyword>
<protein>
    <submittedName>
        <fullName evidence="2">Uncharacterized protein</fullName>
    </submittedName>
</protein>
<dbReference type="EMBL" id="VJZD01000034">
    <property type="protein sequence ID" value="MPY31881.1"/>
    <property type="molecule type" value="Genomic_DNA"/>
</dbReference>
<dbReference type="Proteomes" id="UP000325849">
    <property type="component" value="Unassembled WGS sequence"/>
</dbReference>
<reference evidence="2 3" key="1">
    <citation type="submission" date="2019-07" db="EMBL/GenBank/DDBJ databases">
        <title>New species of Amycolatopsis and Streptomyces.</title>
        <authorList>
            <person name="Duangmal K."/>
            <person name="Teo W.F.A."/>
            <person name="Lipun K."/>
        </authorList>
    </citation>
    <scope>NUCLEOTIDE SEQUENCE [LARGE SCALE GENOMIC DNA]</scope>
    <source>
        <strain evidence="2 3">NBRC 109810</strain>
    </source>
</reference>
<evidence type="ECO:0000313" key="2">
    <source>
        <dbReference type="EMBL" id="MPY31881.1"/>
    </source>
</evidence>
<feature type="compositionally biased region" description="Basic and acidic residues" evidence="1">
    <location>
        <begin position="46"/>
        <end position="65"/>
    </location>
</feature>
<feature type="region of interest" description="Disordered" evidence="1">
    <location>
        <begin position="33"/>
        <end position="65"/>
    </location>
</feature>
<sequence>MAAAGTGTTSVRPVSCFDGAAAAVPPLTPTWWAAPGPAAVPAGNAPKERSRATEPAAERELAPVS</sequence>
<evidence type="ECO:0000313" key="3">
    <source>
        <dbReference type="Proteomes" id="UP000325849"/>
    </source>
</evidence>